<evidence type="ECO:0000256" key="1">
    <source>
        <dbReference type="ARBA" id="ARBA00022801"/>
    </source>
</evidence>
<dbReference type="InterPro" id="IPR053536">
    <property type="entry name" value="Lasso_peptide_isopeptidase"/>
</dbReference>
<evidence type="ECO:0000256" key="3">
    <source>
        <dbReference type="SAM" id="MobiDB-lite"/>
    </source>
</evidence>
<dbReference type="PANTHER" id="PTHR42776">
    <property type="entry name" value="SERINE PEPTIDASE S9 FAMILY MEMBER"/>
    <property type="match status" value="1"/>
</dbReference>
<dbReference type="Pfam" id="PF07676">
    <property type="entry name" value="PD40"/>
    <property type="match status" value="1"/>
</dbReference>
<gene>
    <name evidence="5" type="ORF">J2W40_003969</name>
</gene>
<evidence type="ECO:0000313" key="5">
    <source>
        <dbReference type="EMBL" id="MDR7157121.1"/>
    </source>
</evidence>
<feature type="region of interest" description="Disordered" evidence="3">
    <location>
        <begin position="684"/>
        <end position="708"/>
    </location>
</feature>
<dbReference type="RefSeq" id="WP_310227658.1">
    <property type="nucleotide sequence ID" value="NZ_JAVDWV010000029.1"/>
</dbReference>
<dbReference type="Proteomes" id="UP001267638">
    <property type="component" value="Unassembled WGS sequence"/>
</dbReference>
<dbReference type="InterPro" id="IPR011042">
    <property type="entry name" value="6-blade_b-propeller_TolB-like"/>
</dbReference>
<reference evidence="5 6" key="1">
    <citation type="submission" date="2023-07" db="EMBL/GenBank/DDBJ databases">
        <title>Sorghum-associated microbial communities from plants grown in Nebraska, USA.</title>
        <authorList>
            <person name="Schachtman D."/>
        </authorList>
    </citation>
    <scope>NUCLEOTIDE SEQUENCE [LARGE SCALE GENOMIC DNA]</scope>
    <source>
        <strain evidence="5 6">4256</strain>
    </source>
</reference>
<dbReference type="NCBIfam" id="NF033523">
    <property type="entry name" value="lasso_peptidase"/>
    <property type="match status" value="1"/>
</dbReference>
<dbReference type="SUPFAM" id="SSF82171">
    <property type="entry name" value="DPP6 N-terminal domain-like"/>
    <property type="match status" value="1"/>
</dbReference>
<comment type="caution">
    <text evidence="5">The sequence shown here is derived from an EMBL/GenBank/DDBJ whole genome shotgun (WGS) entry which is preliminary data.</text>
</comment>
<evidence type="ECO:0000313" key="6">
    <source>
        <dbReference type="Proteomes" id="UP001267638"/>
    </source>
</evidence>
<accession>A0ABU1X6F0</accession>
<dbReference type="Gene3D" id="2.120.10.30">
    <property type="entry name" value="TolB, C-terminal domain"/>
    <property type="match status" value="1"/>
</dbReference>
<sequence>MMLAFSSSGWARCGDLLPGASQPAGPKRSITPLDLARLRDIGRPDGALLGGPSPLAVAPDQTRAAFIISRPDPASNSLCVGLAVMDLVVGARPRLIDQGGEMILASGNVRGLITPIGYPAVVTPSWSPDGRSIAYLRRDHGVTQLWIALADGGMAHPLTHSPVDIEQFVWRTDGKALLYAARTGQLVERAADASAALTGYPYDDRFVPAMSPVPLPVATTPLSHYAIDIASLAVRPARGDDAMRLLPDRLNTPLPLPVAAADDGRRAWTVHGSENILSPLLLRASLASGDPVACTDAACRGKFTGLWWMPQGGPLLFLRREGWDLGDLVLYRWQPGAGQPRAILRTSGVLDGCVLARAHLVCLAESATVPRHIVRIDPRTGQAATLYVPNPDFAAIRFGKVQRLRWRTDRGLEVRGDLVLPPGHRPGMRHPLIVTTYWSSGFLRGATGNEYPIHVFAARGFAVLSLQRPPFVAEADANATDADRLNAAATTNWAERRSLHSAVMVGVQRVIDMDVADPARIGITGLSDGSSTVGFALINSRRFAAAAVSTCCLEPWMVNATFGPAFARTMRGQGWPAATADDRRFWAPGSLIQNAASIDTPLLMQLADREYLTAIDVYAALREQGKPVDLYVFPDEYHNKWQPAHRLAIYERNLDWFDYWLRDTVDPDPGKAAQYLRWQRLREEQGRTGGTHDRPAIQASTSARRMSR</sequence>
<dbReference type="PANTHER" id="PTHR42776:SF27">
    <property type="entry name" value="DIPEPTIDYL PEPTIDASE FAMILY MEMBER 6"/>
    <property type="match status" value="1"/>
</dbReference>
<dbReference type="InterPro" id="IPR011659">
    <property type="entry name" value="WD40"/>
</dbReference>
<dbReference type="Pfam" id="PF00326">
    <property type="entry name" value="Peptidase_S9"/>
    <property type="match status" value="1"/>
</dbReference>
<feature type="compositionally biased region" description="Polar residues" evidence="3">
    <location>
        <begin position="698"/>
        <end position="708"/>
    </location>
</feature>
<keyword evidence="5" id="KW-0645">Protease</keyword>
<dbReference type="InterPro" id="IPR001375">
    <property type="entry name" value="Peptidase_S9_cat"/>
</dbReference>
<protein>
    <submittedName>
        <fullName evidence="5">Dipeptidyl aminopeptidase/acylaminoacyl peptidase</fullName>
    </submittedName>
</protein>
<dbReference type="GO" id="GO:0004177">
    <property type="term" value="F:aminopeptidase activity"/>
    <property type="evidence" value="ECO:0007669"/>
    <property type="project" value="UniProtKB-KW"/>
</dbReference>
<keyword evidence="5" id="KW-0031">Aminopeptidase</keyword>
<evidence type="ECO:0000259" key="4">
    <source>
        <dbReference type="Pfam" id="PF00326"/>
    </source>
</evidence>
<feature type="domain" description="Peptidase S9 prolyl oligopeptidase catalytic" evidence="4">
    <location>
        <begin position="504"/>
        <end position="662"/>
    </location>
</feature>
<dbReference type="InterPro" id="IPR029058">
    <property type="entry name" value="AB_hydrolase_fold"/>
</dbReference>
<dbReference type="SUPFAM" id="SSF53474">
    <property type="entry name" value="alpha/beta-Hydrolases"/>
    <property type="match status" value="1"/>
</dbReference>
<keyword evidence="2" id="KW-0720">Serine protease</keyword>
<keyword evidence="6" id="KW-1185">Reference proteome</keyword>
<organism evidence="5 6">
    <name type="scientific">Sphingobium xenophagum</name>
    <dbReference type="NCBI Taxonomy" id="121428"/>
    <lineage>
        <taxon>Bacteria</taxon>
        <taxon>Pseudomonadati</taxon>
        <taxon>Pseudomonadota</taxon>
        <taxon>Alphaproteobacteria</taxon>
        <taxon>Sphingomonadales</taxon>
        <taxon>Sphingomonadaceae</taxon>
        <taxon>Sphingobium</taxon>
    </lineage>
</organism>
<dbReference type="EMBL" id="JAVDWV010000029">
    <property type="protein sequence ID" value="MDR7157121.1"/>
    <property type="molecule type" value="Genomic_DNA"/>
</dbReference>
<name>A0ABU1X6F0_SPHXE</name>
<dbReference type="Gene3D" id="3.40.50.1820">
    <property type="entry name" value="alpha/beta hydrolase"/>
    <property type="match status" value="1"/>
</dbReference>
<proteinExistence type="predicted"/>
<keyword evidence="1" id="KW-0378">Hydrolase</keyword>
<feature type="compositionally biased region" description="Basic and acidic residues" evidence="3">
    <location>
        <begin position="684"/>
        <end position="695"/>
    </location>
</feature>
<evidence type="ECO:0000256" key="2">
    <source>
        <dbReference type="ARBA" id="ARBA00022825"/>
    </source>
</evidence>